<dbReference type="GO" id="GO:0047661">
    <property type="term" value="F:amino-acid racemase activity"/>
    <property type="evidence" value="ECO:0007669"/>
    <property type="project" value="InterPro"/>
</dbReference>
<name>A0A0C9TKX6_PAXIN</name>
<dbReference type="OrthoDB" id="412018at2759"/>
<protein>
    <recommendedName>
        <fullName evidence="4">Hydantoin racemase</fullName>
    </recommendedName>
</protein>
<reference evidence="2 3" key="1">
    <citation type="submission" date="2014-06" db="EMBL/GenBank/DDBJ databases">
        <authorList>
            <consortium name="DOE Joint Genome Institute"/>
            <person name="Kuo A."/>
            <person name="Kohler A."/>
            <person name="Nagy L.G."/>
            <person name="Floudas D."/>
            <person name="Copeland A."/>
            <person name="Barry K.W."/>
            <person name="Cichocki N."/>
            <person name="Veneault-Fourrey C."/>
            <person name="LaButti K."/>
            <person name="Lindquist E.A."/>
            <person name="Lipzen A."/>
            <person name="Lundell T."/>
            <person name="Morin E."/>
            <person name="Murat C."/>
            <person name="Sun H."/>
            <person name="Tunlid A."/>
            <person name="Henrissat B."/>
            <person name="Grigoriev I.V."/>
            <person name="Hibbett D.S."/>
            <person name="Martin F."/>
            <person name="Nordberg H.P."/>
            <person name="Cantor M.N."/>
            <person name="Hua S.X."/>
        </authorList>
    </citation>
    <scope>NUCLEOTIDE SEQUENCE [LARGE SCALE GENOMIC DNA]</scope>
    <source>
        <strain evidence="2 3">ATCC 200175</strain>
    </source>
</reference>
<accession>A0A0C9TKX6</accession>
<feature type="non-terminal residue" evidence="2">
    <location>
        <position position="1"/>
    </location>
</feature>
<evidence type="ECO:0000313" key="2">
    <source>
        <dbReference type="EMBL" id="KIJ11333.1"/>
    </source>
</evidence>
<dbReference type="InterPro" id="IPR052186">
    <property type="entry name" value="Hydantoin_racemase-like"/>
</dbReference>
<evidence type="ECO:0000256" key="1">
    <source>
        <dbReference type="ARBA" id="ARBA00038414"/>
    </source>
</evidence>
<dbReference type="PANTHER" id="PTHR28047:SF5">
    <property type="entry name" value="PROTEIN DCG1"/>
    <property type="match status" value="1"/>
</dbReference>
<comment type="similarity">
    <text evidence="1">Belongs to the HyuE racemase family.</text>
</comment>
<gene>
    <name evidence="2" type="ORF">PAXINDRAFT_84611</name>
</gene>
<dbReference type="Pfam" id="PF01177">
    <property type="entry name" value="Asp_Glu_race"/>
    <property type="match status" value="1"/>
</dbReference>
<dbReference type="EMBL" id="KN819381">
    <property type="protein sequence ID" value="KIJ11333.1"/>
    <property type="molecule type" value="Genomic_DNA"/>
</dbReference>
<dbReference type="InterPro" id="IPR053714">
    <property type="entry name" value="Iso_Racemase_Enz_sf"/>
</dbReference>
<proteinExistence type="inferred from homology"/>
<dbReference type="InterPro" id="IPR001920">
    <property type="entry name" value="Asp/Glu_race"/>
</dbReference>
<dbReference type="InterPro" id="IPR015942">
    <property type="entry name" value="Asp/Glu/hydantoin_racemase"/>
</dbReference>
<reference evidence="3" key="2">
    <citation type="submission" date="2015-01" db="EMBL/GenBank/DDBJ databases">
        <title>Evolutionary Origins and Diversification of the Mycorrhizal Mutualists.</title>
        <authorList>
            <consortium name="DOE Joint Genome Institute"/>
            <consortium name="Mycorrhizal Genomics Consortium"/>
            <person name="Kohler A."/>
            <person name="Kuo A."/>
            <person name="Nagy L.G."/>
            <person name="Floudas D."/>
            <person name="Copeland A."/>
            <person name="Barry K.W."/>
            <person name="Cichocki N."/>
            <person name="Veneault-Fourrey C."/>
            <person name="LaButti K."/>
            <person name="Lindquist E.A."/>
            <person name="Lipzen A."/>
            <person name="Lundell T."/>
            <person name="Morin E."/>
            <person name="Murat C."/>
            <person name="Riley R."/>
            <person name="Ohm R."/>
            <person name="Sun H."/>
            <person name="Tunlid A."/>
            <person name="Henrissat B."/>
            <person name="Grigoriev I.V."/>
            <person name="Hibbett D.S."/>
            <person name="Martin F."/>
        </authorList>
    </citation>
    <scope>NUCLEOTIDE SEQUENCE [LARGE SCALE GENOMIC DNA]</scope>
    <source>
        <strain evidence="3">ATCC 200175</strain>
    </source>
</reference>
<dbReference type="AlphaFoldDB" id="A0A0C9TKX6"/>
<sequence>ARDAGKSGIDAMVIGCFYDPDLEAAREISGSTVVIAPCHSSLTVASRLANKFSILVGRDKWIHQMEERAEVYGMKDRIASFRSLGMGVDDFQKDPVLTRKKMIEEAQKAVKEDGAEAIILGCTIEFGCFEEVQELVGVPVIDAVVATFLEAEHAARLKKQFGWKPSRVGSCEAPSEEELKKHGLFQTVPPMRRTPVEDL</sequence>
<dbReference type="Gene3D" id="3.40.50.12500">
    <property type="match status" value="1"/>
</dbReference>
<evidence type="ECO:0008006" key="4">
    <source>
        <dbReference type="Google" id="ProtNLM"/>
    </source>
</evidence>
<keyword evidence="3" id="KW-1185">Reference proteome</keyword>
<dbReference type="PANTHER" id="PTHR28047">
    <property type="entry name" value="PROTEIN DCG1"/>
    <property type="match status" value="1"/>
</dbReference>
<dbReference type="Proteomes" id="UP000053647">
    <property type="component" value="Unassembled WGS sequence"/>
</dbReference>
<evidence type="ECO:0000313" key="3">
    <source>
        <dbReference type="Proteomes" id="UP000053647"/>
    </source>
</evidence>
<dbReference type="HOGENOM" id="CLU_053002_3_1_1"/>
<organism evidence="2 3">
    <name type="scientific">Paxillus involutus ATCC 200175</name>
    <dbReference type="NCBI Taxonomy" id="664439"/>
    <lineage>
        <taxon>Eukaryota</taxon>
        <taxon>Fungi</taxon>
        <taxon>Dikarya</taxon>
        <taxon>Basidiomycota</taxon>
        <taxon>Agaricomycotina</taxon>
        <taxon>Agaricomycetes</taxon>
        <taxon>Agaricomycetidae</taxon>
        <taxon>Boletales</taxon>
        <taxon>Paxilineae</taxon>
        <taxon>Paxillaceae</taxon>
        <taxon>Paxillus</taxon>
    </lineage>
</organism>
<dbReference type="SUPFAM" id="SSF53681">
    <property type="entry name" value="Aspartate/glutamate racemase"/>
    <property type="match status" value="1"/>
</dbReference>